<dbReference type="Pfam" id="PF14695">
    <property type="entry name" value="LINES_C"/>
    <property type="match status" value="1"/>
</dbReference>
<organism evidence="4 5">
    <name type="scientific">Pyxicephalus adspersus</name>
    <name type="common">African bullfrog</name>
    <dbReference type="NCBI Taxonomy" id="30357"/>
    <lineage>
        <taxon>Eukaryota</taxon>
        <taxon>Metazoa</taxon>
        <taxon>Chordata</taxon>
        <taxon>Craniata</taxon>
        <taxon>Vertebrata</taxon>
        <taxon>Euteleostomi</taxon>
        <taxon>Amphibia</taxon>
        <taxon>Batrachia</taxon>
        <taxon>Anura</taxon>
        <taxon>Neobatrachia</taxon>
        <taxon>Ranoidea</taxon>
        <taxon>Pyxicephalidae</taxon>
        <taxon>Pyxicephalinae</taxon>
        <taxon>Pyxicephalus</taxon>
    </lineage>
</organism>
<feature type="domain" description="Protein Lines N-terminal" evidence="2">
    <location>
        <begin position="37"/>
        <end position="367"/>
    </location>
</feature>
<feature type="region of interest" description="Disordered" evidence="1">
    <location>
        <begin position="455"/>
        <end position="479"/>
    </location>
</feature>
<evidence type="ECO:0000256" key="1">
    <source>
        <dbReference type="SAM" id="MobiDB-lite"/>
    </source>
</evidence>
<evidence type="ECO:0000259" key="3">
    <source>
        <dbReference type="Pfam" id="PF14695"/>
    </source>
</evidence>
<feature type="domain" description="Protein Lines C-terminal" evidence="3">
    <location>
        <begin position="522"/>
        <end position="557"/>
    </location>
</feature>
<evidence type="ECO:0000259" key="2">
    <source>
        <dbReference type="Pfam" id="PF14694"/>
    </source>
</evidence>
<protein>
    <recommendedName>
        <fullName evidence="6">Lines homolog 1</fullName>
    </recommendedName>
</protein>
<dbReference type="InterPro" id="IPR032794">
    <property type="entry name" value="LINES_N"/>
</dbReference>
<dbReference type="PANTHER" id="PTHR16057">
    <property type="entry name" value="WINS1, 2 PROTEIN"/>
    <property type="match status" value="1"/>
</dbReference>
<sequence>MEANEENYKEMRSGGEVGKMDESGCSIHNRLWKRESDLLLRILVPLEHVFERLCSTFITYLSSTPYQPLALVGEPSSQLSCLLDFIETLLALRIQLGLNVSLCRQVLTTILPQALNIISSPVPYFVKKQVILVLKRCLLCKAGEDFLPSPRTLSHQQDAMLDKDMATLAGTLLDAVQQGWLLQVPVSDRSNSFGGVNDESELGPDLVILGATCLCVLKALEIQIHNAQSGQPHVPALDSLMVHLLKFLKLHIEWKEPVHPCEWVSLTFIEQDDDMLEVAKCLLKIYQHNISLHSSSTSHESEKIWSEPSHPCGSNPHCIFLFLLSNVLFDSSVLLDFLISSETCFLEYFVRYLKLLKADWPQFCLLCTLFDKSRNFHPAAMASVYVCPQQEQSVKVTQVQSDCFSFPDLLSSTPMEMCSPGSSPVRHTKHSSPSPPPGCVNSSLGALQRLVDYDSSEDSESESVDNKHCPVPVHSAGADSTDIDKQMKKLELKAHSALSCPLQSSAQAGGSMRHAQGIQQRAVQCLEDLQEAINRLHKKKLFPYNPSALLRLLSHVSSLSQEFRNKLPEQPNAKI</sequence>
<evidence type="ECO:0008006" key="6">
    <source>
        <dbReference type="Google" id="ProtNLM"/>
    </source>
</evidence>
<accession>A0AAV3AW17</accession>
<dbReference type="EMBL" id="DYDO01000002">
    <property type="protein sequence ID" value="DBA31939.1"/>
    <property type="molecule type" value="Genomic_DNA"/>
</dbReference>
<keyword evidence="5" id="KW-1185">Reference proteome</keyword>
<gene>
    <name evidence="4" type="ORF">GDO54_007695</name>
</gene>
<proteinExistence type="predicted"/>
<dbReference type="Proteomes" id="UP001181693">
    <property type="component" value="Unassembled WGS sequence"/>
</dbReference>
<evidence type="ECO:0000313" key="4">
    <source>
        <dbReference type="EMBL" id="DBA31939.1"/>
    </source>
</evidence>
<dbReference type="Pfam" id="PF14694">
    <property type="entry name" value="LINES_N"/>
    <property type="match status" value="1"/>
</dbReference>
<reference evidence="4" key="1">
    <citation type="thesis" date="2020" institute="ProQuest LLC" country="789 East Eisenhower Parkway, Ann Arbor, MI, USA">
        <title>Comparative Genomics and Chromosome Evolution.</title>
        <authorList>
            <person name="Mudd A.B."/>
        </authorList>
    </citation>
    <scope>NUCLEOTIDE SEQUENCE</scope>
    <source>
        <strain evidence="4">1538</strain>
        <tissue evidence="4">Blood</tissue>
    </source>
</reference>
<evidence type="ECO:0000313" key="5">
    <source>
        <dbReference type="Proteomes" id="UP001181693"/>
    </source>
</evidence>
<dbReference type="InterPro" id="IPR029415">
    <property type="entry name" value="Lines_C"/>
</dbReference>
<name>A0AAV3AW17_PYXAD</name>
<dbReference type="InterPro" id="IPR024875">
    <property type="entry name" value="Protein_Lines"/>
</dbReference>
<dbReference type="PANTHER" id="PTHR16057:SF1">
    <property type="entry name" value="PROTEIN LINES HOMOLOG 1"/>
    <property type="match status" value="1"/>
</dbReference>
<dbReference type="AlphaFoldDB" id="A0AAV3AW17"/>
<feature type="region of interest" description="Disordered" evidence="1">
    <location>
        <begin position="417"/>
        <end position="439"/>
    </location>
</feature>
<comment type="caution">
    <text evidence="4">The sequence shown here is derived from an EMBL/GenBank/DDBJ whole genome shotgun (WGS) entry which is preliminary data.</text>
</comment>